<proteinExistence type="predicted"/>
<evidence type="ECO:0008006" key="2">
    <source>
        <dbReference type="Google" id="ProtNLM"/>
    </source>
</evidence>
<evidence type="ECO:0000313" key="1">
    <source>
        <dbReference type="EMBL" id="QJA94563.1"/>
    </source>
</evidence>
<reference evidence="1" key="1">
    <citation type="submission" date="2020-03" db="EMBL/GenBank/DDBJ databases">
        <title>The deep terrestrial virosphere.</title>
        <authorList>
            <person name="Holmfeldt K."/>
            <person name="Nilsson E."/>
            <person name="Simone D."/>
            <person name="Lopez-Fernandez M."/>
            <person name="Wu X."/>
            <person name="de Brujin I."/>
            <person name="Lundin D."/>
            <person name="Andersson A."/>
            <person name="Bertilsson S."/>
            <person name="Dopson M."/>
        </authorList>
    </citation>
    <scope>NUCLEOTIDE SEQUENCE</scope>
    <source>
        <strain evidence="1">MM415B03823</strain>
    </source>
</reference>
<sequence>MPDGKNWELTRAFTYRIGSQYSNQYIRVPQGFVTDFASIPKLLTLLLPDWAKFNKSPVLHDYLYRTKKIMGESITRKQADDIFLEAMMVAWNDLPERFFVANLEYWAVRVFAFLAWRNK</sequence>
<gene>
    <name evidence="1" type="ORF">MM415B03823_0007</name>
</gene>
<dbReference type="EMBL" id="MT143242">
    <property type="protein sequence ID" value="QJA94563.1"/>
    <property type="molecule type" value="Genomic_DNA"/>
</dbReference>
<dbReference type="Pfam" id="PF07087">
    <property type="entry name" value="DUF1353"/>
    <property type="match status" value="1"/>
</dbReference>
<dbReference type="AlphaFoldDB" id="A0A6M3LJA7"/>
<organism evidence="1">
    <name type="scientific">viral metagenome</name>
    <dbReference type="NCBI Taxonomy" id="1070528"/>
    <lineage>
        <taxon>unclassified sequences</taxon>
        <taxon>metagenomes</taxon>
        <taxon>organismal metagenomes</taxon>
    </lineage>
</organism>
<protein>
    <recommendedName>
        <fullName evidence="2">DUF1353 domain-containing protein</fullName>
    </recommendedName>
</protein>
<accession>A0A6M3LJA7</accession>
<name>A0A6M3LJA7_9ZZZZ</name>
<dbReference type="InterPro" id="IPR010767">
    <property type="entry name" value="Phage_CGC-2007_Cje0229"/>
</dbReference>